<dbReference type="Proteomes" id="UP000014760">
    <property type="component" value="Unassembled WGS sequence"/>
</dbReference>
<proteinExistence type="predicted"/>
<dbReference type="GO" id="GO:0004930">
    <property type="term" value="F:G protein-coupled receptor activity"/>
    <property type="evidence" value="ECO:0007669"/>
    <property type="project" value="InterPro"/>
</dbReference>
<feature type="transmembrane region" description="Helical" evidence="5">
    <location>
        <begin position="12"/>
        <end position="37"/>
    </location>
</feature>
<evidence type="ECO:0000256" key="5">
    <source>
        <dbReference type="SAM" id="Phobius"/>
    </source>
</evidence>
<comment type="subcellular location">
    <subcellularLocation>
        <location evidence="1">Membrane</location>
    </subcellularLocation>
</comment>
<evidence type="ECO:0000256" key="2">
    <source>
        <dbReference type="ARBA" id="ARBA00022692"/>
    </source>
</evidence>
<protein>
    <recommendedName>
        <fullName evidence="6">G-protein coupled receptors family 1 profile domain-containing protein</fullName>
    </recommendedName>
</protein>
<feature type="transmembrane region" description="Helical" evidence="5">
    <location>
        <begin position="144"/>
        <end position="166"/>
    </location>
</feature>
<dbReference type="STRING" id="283909.R7U7C8"/>
<feature type="domain" description="G-protein coupled receptors family 1 profile" evidence="6">
    <location>
        <begin position="34"/>
        <end position="173"/>
    </location>
</feature>
<evidence type="ECO:0000313" key="8">
    <source>
        <dbReference type="EnsemblMetazoa" id="CapteP91778"/>
    </source>
</evidence>
<dbReference type="InterPro" id="IPR017452">
    <property type="entry name" value="GPCR_Rhodpsn_7TM"/>
</dbReference>
<organism evidence="7">
    <name type="scientific">Capitella teleta</name>
    <name type="common">Polychaete worm</name>
    <dbReference type="NCBI Taxonomy" id="283909"/>
    <lineage>
        <taxon>Eukaryota</taxon>
        <taxon>Metazoa</taxon>
        <taxon>Spiralia</taxon>
        <taxon>Lophotrochozoa</taxon>
        <taxon>Annelida</taxon>
        <taxon>Polychaeta</taxon>
        <taxon>Sedentaria</taxon>
        <taxon>Scolecida</taxon>
        <taxon>Capitellidae</taxon>
        <taxon>Capitella</taxon>
    </lineage>
</organism>
<dbReference type="Pfam" id="PF00001">
    <property type="entry name" value="7tm_1"/>
    <property type="match status" value="1"/>
</dbReference>
<dbReference type="AlphaFoldDB" id="R7U7C8"/>
<sequence>MQHNASHTTSSTLAVINVLESVCVPIICAVGILGNALNLVVLSRTKMRQSVGNKQEKMVMCAGLIALAVADLLVCACILPRSVVPAHQIMFEQWSFSLAYQAYGTALIGTFSMVSTLLLVLMAGMRYLAICHPLRSRGLSIDRVFYVALVAVFPVSLLINLPMYWIHEVTEGF</sequence>
<reference evidence="9" key="1">
    <citation type="submission" date="2012-12" db="EMBL/GenBank/DDBJ databases">
        <authorList>
            <person name="Hellsten U."/>
            <person name="Grimwood J."/>
            <person name="Chapman J.A."/>
            <person name="Shapiro H."/>
            <person name="Aerts A."/>
            <person name="Otillar R.P."/>
            <person name="Terry A.Y."/>
            <person name="Boore J.L."/>
            <person name="Simakov O."/>
            <person name="Marletaz F."/>
            <person name="Cho S.-J."/>
            <person name="Edsinger-Gonzales E."/>
            <person name="Havlak P."/>
            <person name="Kuo D.-H."/>
            <person name="Larsson T."/>
            <person name="Lv J."/>
            <person name="Arendt D."/>
            <person name="Savage R."/>
            <person name="Osoegawa K."/>
            <person name="de Jong P."/>
            <person name="Lindberg D.R."/>
            <person name="Seaver E.C."/>
            <person name="Weisblat D.A."/>
            <person name="Putnam N.H."/>
            <person name="Grigoriev I.V."/>
            <person name="Rokhsar D.S."/>
        </authorList>
    </citation>
    <scope>NUCLEOTIDE SEQUENCE</scope>
    <source>
        <strain evidence="9">I ESC-2004</strain>
    </source>
</reference>
<feature type="transmembrane region" description="Helical" evidence="5">
    <location>
        <begin position="58"/>
        <end position="82"/>
    </location>
</feature>
<dbReference type="SUPFAM" id="SSF81321">
    <property type="entry name" value="Family A G protein-coupled receptor-like"/>
    <property type="match status" value="1"/>
</dbReference>
<dbReference type="PANTHER" id="PTHR46641">
    <property type="entry name" value="FMRFAMIDE RECEPTOR-RELATED"/>
    <property type="match status" value="1"/>
</dbReference>
<evidence type="ECO:0000256" key="3">
    <source>
        <dbReference type="ARBA" id="ARBA00022989"/>
    </source>
</evidence>
<reference evidence="7 9" key="2">
    <citation type="journal article" date="2013" name="Nature">
        <title>Insights into bilaterian evolution from three spiralian genomes.</title>
        <authorList>
            <person name="Simakov O."/>
            <person name="Marletaz F."/>
            <person name="Cho S.J."/>
            <person name="Edsinger-Gonzales E."/>
            <person name="Havlak P."/>
            <person name="Hellsten U."/>
            <person name="Kuo D.H."/>
            <person name="Larsson T."/>
            <person name="Lv J."/>
            <person name="Arendt D."/>
            <person name="Savage R."/>
            <person name="Osoegawa K."/>
            <person name="de Jong P."/>
            <person name="Grimwood J."/>
            <person name="Chapman J.A."/>
            <person name="Shapiro H."/>
            <person name="Aerts A."/>
            <person name="Otillar R.P."/>
            <person name="Terry A.Y."/>
            <person name="Boore J.L."/>
            <person name="Grigoriev I.V."/>
            <person name="Lindberg D.R."/>
            <person name="Seaver E.C."/>
            <person name="Weisblat D.A."/>
            <person name="Putnam N.H."/>
            <person name="Rokhsar D.S."/>
        </authorList>
    </citation>
    <scope>NUCLEOTIDE SEQUENCE</scope>
    <source>
        <strain evidence="7 9">I ESC-2004</strain>
    </source>
</reference>
<keyword evidence="9" id="KW-1185">Reference proteome</keyword>
<dbReference type="EMBL" id="KB304447">
    <property type="protein sequence ID" value="ELU02031.1"/>
    <property type="molecule type" value="Genomic_DNA"/>
</dbReference>
<dbReference type="PRINTS" id="PR00237">
    <property type="entry name" value="GPCRRHODOPSN"/>
</dbReference>
<evidence type="ECO:0000313" key="7">
    <source>
        <dbReference type="EMBL" id="ELU02031.1"/>
    </source>
</evidence>
<reference evidence="8" key="3">
    <citation type="submission" date="2015-06" db="UniProtKB">
        <authorList>
            <consortium name="EnsemblMetazoa"/>
        </authorList>
    </citation>
    <scope>IDENTIFICATION</scope>
</reference>
<accession>R7U7C8</accession>
<dbReference type="GO" id="GO:0016020">
    <property type="term" value="C:membrane"/>
    <property type="evidence" value="ECO:0007669"/>
    <property type="project" value="UniProtKB-SubCell"/>
</dbReference>
<dbReference type="OrthoDB" id="10033446at2759"/>
<evidence type="ECO:0000313" key="9">
    <source>
        <dbReference type="Proteomes" id="UP000014760"/>
    </source>
</evidence>
<evidence type="ECO:0000256" key="1">
    <source>
        <dbReference type="ARBA" id="ARBA00004370"/>
    </source>
</evidence>
<dbReference type="EnsemblMetazoa" id="CapteT91778">
    <property type="protein sequence ID" value="CapteP91778"/>
    <property type="gene ID" value="CapteG91778"/>
</dbReference>
<dbReference type="PROSITE" id="PS50262">
    <property type="entry name" value="G_PROTEIN_RECEP_F1_2"/>
    <property type="match status" value="1"/>
</dbReference>
<evidence type="ECO:0000259" key="6">
    <source>
        <dbReference type="PROSITE" id="PS50262"/>
    </source>
</evidence>
<keyword evidence="2 5" id="KW-0812">Transmembrane</keyword>
<dbReference type="InterPro" id="IPR000276">
    <property type="entry name" value="GPCR_Rhodpsn"/>
</dbReference>
<feature type="transmembrane region" description="Helical" evidence="5">
    <location>
        <begin position="102"/>
        <end position="123"/>
    </location>
</feature>
<keyword evidence="3 5" id="KW-1133">Transmembrane helix</keyword>
<dbReference type="Gene3D" id="1.20.1070.10">
    <property type="entry name" value="Rhodopsin 7-helix transmembrane proteins"/>
    <property type="match status" value="1"/>
</dbReference>
<gene>
    <name evidence="7" type="ORF">CAPTEDRAFT_91778</name>
</gene>
<evidence type="ECO:0000256" key="4">
    <source>
        <dbReference type="ARBA" id="ARBA00023136"/>
    </source>
</evidence>
<dbReference type="EMBL" id="AMQN01009029">
    <property type="status" value="NOT_ANNOTATED_CDS"/>
    <property type="molecule type" value="Genomic_DNA"/>
</dbReference>
<dbReference type="InterPro" id="IPR052954">
    <property type="entry name" value="GPCR-Ligand_Int"/>
</dbReference>
<dbReference type="HOGENOM" id="CLU_1551445_0_0_1"/>
<name>R7U7C8_CAPTE</name>
<dbReference type="PANTHER" id="PTHR46641:SF2">
    <property type="entry name" value="FMRFAMIDE RECEPTOR"/>
    <property type="match status" value="1"/>
</dbReference>
<keyword evidence="4 5" id="KW-0472">Membrane</keyword>
<feature type="non-terminal residue" evidence="7">
    <location>
        <position position="173"/>
    </location>
</feature>